<comment type="caution">
    <text evidence="2">The sequence shown here is derived from an EMBL/GenBank/DDBJ whole genome shotgun (WGS) entry which is preliminary data.</text>
</comment>
<evidence type="ECO:0000256" key="1">
    <source>
        <dbReference type="SAM" id="MobiDB-lite"/>
    </source>
</evidence>
<accession>A0A4Z0KG96</accession>
<evidence type="ECO:0000313" key="3">
    <source>
        <dbReference type="Proteomes" id="UP000297736"/>
    </source>
</evidence>
<feature type="region of interest" description="Disordered" evidence="1">
    <location>
        <begin position="1"/>
        <end position="27"/>
    </location>
</feature>
<protein>
    <submittedName>
        <fullName evidence="2">Uncharacterized protein</fullName>
    </submittedName>
</protein>
<evidence type="ECO:0000313" key="2">
    <source>
        <dbReference type="EMBL" id="TGD37640.1"/>
    </source>
</evidence>
<name>A0A4Z0KG96_BREAU</name>
<dbReference type="EMBL" id="RHFF01000015">
    <property type="protein sequence ID" value="TGD37640.1"/>
    <property type="molecule type" value="Genomic_DNA"/>
</dbReference>
<sequence>MIETAGKPAISSTSAGISGAAGIPDGDNIVWSRAVTAT</sequence>
<gene>
    <name evidence="2" type="ORF">EB834_15160</name>
</gene>
<reference evidence="2 3" key="1">
    <citation type="submission" date="2018-10" db="EMBL/GenBank/DDBJ databases">
        <title>Brevibacterium genomes from Austrain hard cheese rinds.</title>
        <authorList>
            <person name="Anast J.M."/>
            <person name="Dzieciol M."/>
            <person name="Schultz D.L."/>
            <person name="Mann E."/>
            <person name="Wagner M."/>
            <person name="Schmitz-Esser S."/>
        </authorList>
    </citation>
    <scope>NUCLEOTIDE SEQUENCE [LARGE SCALE GENOMIC DNA]</scope>
    <source>
        <strain evidence="2 3">L261</strain>
    </source>
</reference>
<proteinExistence type="predicted"/>
<feature type="compositionally biased region" description="Low complexity" evidence="1">
    <location>
        <begin position="9"/>
        <end position="23"/>
    </location>
</feature>
<organism evidence="2 3">
    <name type="scientific">Brevibacterium aurantiacum</name>
    <dbReference type="NCBI Taxonomy" id="273384"/>
    <lineage>
        <taxon>Bacteria</taxon>
        <taxon>Bacillati</taxon>
        <taxon>Actinomycetota</taxon>
        <taxon>Actinomycetes</taxon>
        <taxon>Micrococcales</taxon>
        <taxon>Brevibacteriaceae</taxon>
        <taxon>Brevibacterium</taxon>
    </lineage>
</organism>
<dbReference type="Proteomes" id="UP000297736">
    <property type="component" value="Unassembled WGS sequence"/>
</dbReference>
<dbReference type="AlphaFoldDB" id="A0A4Z0KG96"/>